<organism evidence="7 8">
    <name type="scientific">Aspergillus keveii</name>
    <dbReference type="NCBI Taxonomy" id="714993"/>
    <lineage>
        <taxon>Eukaryota</taxon>
        <taxon>Fungi</taxon>
        <taxon>Dikarya</taxon>
        <taxon>Ascomycota</taxon>
        <taxon>Pezizomycotina</taxon>
        <taxon>Eurotiomycetes</taxon>
        <taxon>Eurotiomycetidae</taxon>
        <taxon>Eurotiales</taxon>
        <taxon>Aspergillaceae</taxon>
        <taxon>Aspergillus</taxon>
        <taxon>Aspergillus subgen. Nidulantes</taxon>
    </lineage>
</organism>
<reference evidence="7 8" key="1">
    <citation type="submission" date="2024-07" db="EMBL/GenBank/DDBJ databases">
        <title>Section-level genome sequencing and comparative genomics of Aspergillus sections Usti and Cavernicolus.</title>
        <authorList>
            <consortium name="Lawrence Berkeley National Laboratory"/>
            <person name="Nybo J.L."/>
            <person name="Vesth T.C."/>
            <person name="Theobald S."/>
            <person name="Frisvad J.C."/>
            <person name="Larsen T.O."/>
            <person name="Kjaerboelling I."/>
            <person name="Rothschild-Mancinelli K."/>
            <person name="Lyhne E.K."/>
            <person name="Kogle M.E."/>
            <person name="Barry K."/>
            <person name="Clum A."/>
            <person name="Na H."/>
            <person name="Ledsgaard L."/>
            <person name="Lin J."/>
            <person name="Lipzen A."/>
            <person name="Kuo A."/>
            <person name="Riley R."/>
            <person name="Mondo S."/>
            <person name="Labutti K."/>
            <person name="Haridas S."/>
            <person name="Pangalinan J."/>
            <person name="Salamov A.A."/>
            <person name="Simmons B.A."/>
            <person name="Magnuson J.K."/>
            <person name="Chen J."/>
            <person name="Drula E."/>
            <person name="Henrissat B."/>
            <person name="Wiebenga A."/>
            <person name="Lubbers R.J."/>
            <person name="Gomes A.C."/>
            <person name="Makela M.R."/>
            <person name="Stajich J."/>
            <person name="Grigoriev I.V."/>
            <person name="Mortensen U.H."/>
            <person name="De Vries R.P."/>
            <person name="Baker S.E."/>
            <person name="Andersen M.R."/>
        </authorList>
    </citation>
    <scope>NUCLEOTIDE SEQUENCE [LARGE SCALE GENOMIC DNA]</scope>
    <source>
        <strain evidence="7 8">CBS 209.92</strain>
    </source>
</reference>
<dbReference type="CDD" id="cd11065">
    <property type="entry name" value="CYP64-like"/>
    <property type="match status" value="1"/>
</dbReference>
<evidence type="ECO:0000256" key="5">
    <source>
        <dbReference type="ARBA" id="ARBA00023004"/>
    </source>
</evidence>
<accession>A0ABR4FPQ3</accession>
<comment type="caution">
    <text evidence="7">The sequence shown here is derived from an EMBL/GenBank/DDBJ whole genome shotgun (WGS) entry which is preliminary data.</text>
</comment>
<dbReference type="Gene3D" id="1.10.630.10">
    <property type="entry name" value="Cytochrome P450"/>
    <property type="match status" value="1"/>
</dbReference>
<evidence type="ECO:0000256" key="1">
    <source>
        <dbReference type="ARBA" id="ARBA00001971"/>
    </source>
</evidence>
<gene>
    <name evidence="7" type="ORF">BJX66DRAFT_329597</name>
</gene>
<evidence type="ECO:0000313" key="7">
    <source>
        <dbReference type="EMBL" id="KAL2785008.1"/>
    </source>
</evidence>
<dbReference type="PRINTS" id="PR00385">
    <property type="entry name" value="P450"/>
</dbReference>
<dbReference type="EMBL" id="JBFTWV010000159">
    <property type="protein sequence ID" value="KAL2785008.1"/>
    <property type="molecule type" value="Genomic_DNA"/>
</dbReference>
<dbReference type="Proteomes" id="UP001610563">
    <property type="component" value="Unassembled WGS sequence"/>
</dbReference>
<protein>
    <submittedName>
        <fullName evidence="7">Cytochrome P450</fullName>
    </submittedName>
</protein>
<dbReference type="PANTHER" id="PTHR46300:SF2">
    <property type="entry name" value="CYTOCHROME P450 MONOOXYGENASE ALNH-RELATED"/>
    <property type="match status" value="1"/>
</dbReference>
<evidence type="ECO:0000256" key="4">
    <source>
        <dbReference type="ARBA" id="ARBA00023002"/>
    </source>
</evidence>
<dbReference type="PRINTS" id="PR00463">
    <property type="entry name" value="EP450I"/>
</dbReference>
<evidence type="ECO:0000313" key="8">
    <source>
        <dbReference type="Proteomes" id="UP001610563"/>
    </source>
</evidence>
<dbReference type="InterPro" id="IPR036396">
    <property type="entry name" value="Cyt_P450_sf"/>
</dbReference>
<keyword evidence="4" id="KW-0560">Oxidoreductase</keyword>
<keyword evidence="3" id="KW-0479">Metal-binding</keyword>
<keyword evidence="8" id="KW-1185">Reference proteome</keyword>
<evidence type="ECO:0000256" key="6">
    <source>
        <dbReference type="ARBA" id="ARBA00023033"/>
    </source>
</evidence>
<dbReference type="InterPro" id="IPR001128">
    <property type="entry name" value="Cyt_P450"/>
</dbReference>
<evidence type="ECO:0000256" key="2">
    <source>
        <dbReference type="ARBA" id="ARBA00010617"/>
    </source>
</evidence>
<dbReference type="InterPro" id="IPR002401">
    <property type="entry name" value="Cyt_P450_E_grp-I"/>
</dbReference>
<dbReference type="SUPFAM" id="SSF48264">
    <property type="entry name" value="Cytochrome P450"/>
    <property type="match status" value="1"/>
</dbReference>
<name>A0ABR4FPQ3_9EURO</name>
<keyword evidence="6" id="KW-0503">Monooxygenase</keyword>
<keyword evidence="5" id="KW-0408">Iron</keyword>
<sequence length="497" mass="56761">MMSLRDANKIPEIARGWAEQYGEIVHTKIGAAHYIWLNSPNAVRELMDKRGSIYSDRPHMPMAFDAVSNQRRQFFFMPYGDRWRAVRRVSHAALNLTASTSYIPVQDFESKQVLHELLHVKDDWEFYDINRRYSSSVIITITYGQRIKDMQDPLYRKIYTVLGHFTAMAEPGRWLVDTFPSLAALPSCLVQNWWTIGRKWHAYDSGVYLDLYNTLIDQIKAGTAPDCFVKDFYLSNPEEKDTRGIDAETAAYTAGSMVEAGSESTSTAINSFLLACLLYPHVVKPAQEELDRVVGQDRIPSFADEPNLPYIAALARETLRWRPITKIGGPHATSQDDWYEGYFIPKGSIIILSWWAIHFDPTHWATPHEFNPLRYMKESYRSMTTAQAMKTAVPESRDHFAFGAGRRSCSGVHVAQNSLFINIARTLWGLNVSKSRDPVSGKIIEPETARENGSLAIPKRFPCRIEARSRRHAEVMEAAWTAAQRRGVSWSRRKTTI</sequence>
<comment type="similarity">
    <text evidence="2">Belongs to the cytochrome P450 family.</text>
</comment>
<comment type="cofactor">
    <cofactor evidence="1">
        <name>heme</name>
        <dbReference type="ChEBI" id="CHEBI:30413"/>
    </cofactor>
</comment>
<proteinExistence type="inferred from homology"/>
<evidence type="ECO:0000256" key="3">
    <source>
        <dbReference type="ARBA" id="ARBA00022723"/>
    </source>
</evidence>
<dbReference type="Pfam" id="PF00067">
    <property type="entry name" value="p450"/>
    <property type="match status" value="1"/>
</dbReference>
<dbReference type="PANTHER" id="PTHR46300">
    <property type="entry name" value="P450, PUTATIVE (EUROFUNG)-RELATED-RELATED"/>
    <property type="match status" value="1"/>
</dbReference>
<dbReference type="InterPro" id="IPR050364">
    <property type="entry name" value="Cytochrome_P450_fung"/>
</dbReference>